<dbReference type="OrthoDB" id="10000533at2759"/>
<name>A0A177CXK8_9PLEO</name>
<dbReference type="GO" id="GO:0016491">
    <property type="term" value="F:oxidoreductase activity"/>
    <property type="evidence" value="ECO:0007669"/>
    <property type="project" value="UniProtKB-KW"/>
</dbReference>
<dbReference type="Proteomes" id="UP000077069">
    <property type="component" value="Unassembled WGS sequence"/>
</dbReference>
<feature type="domain" description="NmrA-like" evidence="4">
    <location>
        <begin position="3"/>
        <end position="231"/>
    </location>
</feature>
<dbReference type="Pfam" id="PF05368">
    <property type="entry name" value="NmrA"/>
    <property type="match status" value="1"/>
</dbReference>
<keyword evidence="3" id="KW-0560">Oxidoreductase</keyword>
<dbReference type="InterPro" id="IPR008030">
    <property type="entry name" value="NmrA-like"/>
</dbReference>
<comment type="similarity">
    <text evidence="1">Belongs to the NmrA-type oxidoreductase family. Isoflavone reductase subfamily.</text>
</comment>
<dbReference type="RefSeq" id="XP_018041932.1">
    <property type="nucleotide sequence ID" value="XM_018175974.1"/>
</dbReference>
<evidence type="ECO:0000256" key="3">
    <source>
        <dbReference type="ARBA" id="ARBA00023002"/>
    </source>
</evidence>
<proteinExistence type="inferred from homology"/>
<dbReference type="EMBL" id="KV441548">
    <property type="protein sequence ID" value="OAG11567.1"/>
    <property type="molecule type" value="Genomic_DNA"/>
</dbReference>
<evidence type="ECO:0000313" key="6">
    <source>
        <dbReference type="Proteomes" id="UP000077069"/>
    </source>
</evidence>
<dbReference type="InParanoid" id="A0A177CXK8"/>
<dbReference type="AlphaFoldDB" id="A0A177CXK8"/>
<evidence type="ECO:0000256" key="1">
    <source>
        <dbReference type="ARBA" id="ARBA00005725"/>
    </source>
</evidence>
<evidence type="ECO:0000256" key="2">
    <source>
        <dbReference type="ARBA" id="ARBA00022857"/>
    </source>
</evidence>
<dbReference type="InterPro" id="IPR036291">
    <property type="entry name" value="NAD(P)-bd_dom_sf"/>
</dbReference>
<organism evidence="5 6">
    <name type="scientific">Paraphaeosphaeria sporulosa</name>
    <dbReference type="NCBI Taxonomy" id="1460663"/>
    <lineage>
        <taxon>Eukaryota</taxon>
        <taxon>Fungi</taxon>
        <taxon>Dikarya</taxon>
        <taxon>Ascomycota</taxon>
        <taxon>Pezizomycotina</taxon>
        <taxon>Dothideomycetes</taxon>
        <taxon>Pleosporomycetidae</taxon>
        <taxon>Pleosporales</taxon>
        <taxon>Massarineae</taxon>
        <taxon>Didymosphaeriaceae</taxon>
        <taxon>Paraphaeosphaeria</taxon>
    </lineage>
</organism>
<dbReference type="PANTHER" id="PTHR47706:SF4">
    <property type="entry name" value="NMRA-LIKE DOMAIN-CONTAINING PROTEIN"/>
    <property type="match status" value="1"/>
</dbReference>
<keyword evidence="2" id="KW-0521">NADP</keyword>
<dbReference type="InterPro" id="IPR051609">
    <property type="entry name" value="NmrA/Isoflavone_reductase-like"/>
</dbReference>
<evidence type="ECO:0000259" key="4">
    <source>
        <dbReference type="Pfam" id="PF05368"/>
    </source>
</evidence>
<dbReference type="PANTHER" id="PTHR47706">
    <property type="entry name" value="NMRA-LIKE FAMILY PROTEIN"/>
    <property type="match status" value="1"/>
</dbReference>
<accession>A0A177CXK8</accession>
<sequence>MVKIALAGGSGNVASEIIDVLVATNKHEIIILSRSTKQKREAPAGVTYVTMNYDDPEQLADVLQGVHTVLSFISEDQNSESPVQKRLIDAAIRAGVQRFAPSEWASSKLDYTDWYAYKGATREYLQKINEDKKAKSVLEYTLFQPGLFMNYLTYPYASTRHLHLMDTPLNFNNRRFITLKGGDESRINFVTVEDFAQIVAKAIDYEGEWPTNGGIRGSEISIGNLILLGEKIRGGTFDVTQLERSDILAGKWKAPWAPVIDHPSLQKEQVEAMSKHIAGRLLLSIEAGGWLVNDTWNSLFPEYKFAKLEEFLTEAWEGKP</sequence>
<evidence type="ECO:0000313" key="5">
    <source>
        <dbReference type="EMBL" id="OAG11567.1"/>
    </source>
</evidence>
<dbReference type="GeneID" id="28759460"/>
<reference evidence="5 6" key="1">
    <citation type="submission" date="2016-05" db="EMBL/GenBank/DDBJ databases">
        <title>Comparative analysis of secretome profiles of manganese(II)-oxidizing ascomycete fungi.</title>
        <authorList>
            <consortium name="DOE Joint Genome Institute"/>
            <person name="Zeiner C.A."/>
            <person name="Purvine S.O."/>
            <person name="Zink E.M."/>
            <person name="Wu S."/>
            <person name="Pasa-Tolic L."/>
            <person name="Chaput D.L."/>
            <person name="Haridas S."/>
            <person name="Grigoriev I.V."/>
            <person name="Santelli C.M."/>
            <person name="Hansel C.M."/>
        </authorList>
    </citation>
    <scope>NUCLEOTIDE SEQUENCE [LARGE SCALE GENOMIC DNA]</scope>
    <source>
        <strain evidence="5 6">AP3s5-JAC2a</strain>
    </source>
</reference>
<dbReference type="Gene3D" id="3.90.25.10">
    <property type="entry name" value="UDP-galactose 4-epimerase, domain 1"/>
    <property type="match status" value="1"/>
</dbReference>
<protein>
    <submittedName>
        <fullName evidence="5">NAD(P)-binding protein</fullName>
    </submittedName>
</protein>
<gene>
    <name evidence="5" type="ORF">CC84DRAFT_1133459</name>
</gene>
<keyword evidence="6" id="KW-1185">Reference proteome</keyword>
<dbReference type="SUPFAM" id="SSF51735">
    <property type="entry name" value="NAD(P)-binding Rossmann-fold domains"/>
    <property type="match status" value="1"/>
</dbReference>
<dbReference type="Gene3D" id="3.40.50.720">
    <property type="entry name" value="NAD(P)-binding Rossmann-like Domain"/>
    <property type="match status" value="1"/>
</dbReference>